<dbReference type="AlphaFoldDB" id="A0A2V4AJ80"/>
<dbReference type="GO" id="GO:0017168">
    <property type="term" value="F:5-oxoprolinase (ATP-hydrolyzing) activity"/>
    <property type="evidence" value="ECO:0007669"/>
    <property type="project" value="TreeGrafter"/>
</dbReference>
<evidence type="ECO:0000313" key="5">
    <source>
        <dbReference type="Proteomes" id="UP000249915"/>
    </source>
</evidence>
<dbReference type="Pfam" id="PF01968">
    <property type="entry name" value="Hydantoinase_A"/>
    <property type="match status" value="1"/>
</dbReference>
<dbReference type="PANTHER" id="PTHR11365">
    <property type="entry name" value="5-OXOPROLINASE RELATED"/>
    <property type="match status" value="1"/>
</dbReference>
<feature type="domain" description="Hydantoinase A/oxoprolinase" evidence="1">
    <location>
        <begin position="204"/>
        <end position="495"/>
    </location>
</feature>
<dbReference type="GO" id="GO:0005829">
    <property type="term" value="C:cytosol"/>
    <property type="evidence" value="ECO:0007669"/>
    <property type="project" value="TreeGrafter"/>
</dbReference>
<comment type="caution">
    <text evidence="4">The sequence shown here is derived from an EMBL/GenBank/DDBJ whole genome shotgun (WGS) entry which is preliminary data.</text>
</comment>
<feature type="domain" description="Acetophenone carboxylase-like C-terminal" evidence="3">
    <location>
        <begin position="529"/>
        <end position="673"/>
    </location>
</feature>
<evidence type="ECO:0000313" key="4">
    <source>
        <dbReference type="EMBL" id="PXY19660.1"/>
    </source>
</evidence>
<dbReference type="Proteomes" id="UP000249915">
    <property type="component" value="Unassembled WGS sequence"/>
</dbReference>
<evidence type="ECO:0000259" key="3">
    <source>
        <dbReference type="Pfam" id="PF19278"/>
    </source>
</evidence>
<dbReference type="OrthoDB" id="9768323at2"/>
<dbReference type="GO" id="GO:0006749">
    <property type="term" value="P:glutathione metabolic process"/>
    <property type="evidence" value="ECO:0007669"/>
    <property type="project" value="TreeGrafter"/>
</dbReference>
<dbReference type="Pfam" id="PF19278">
    <property type="entry name" value="Hydant_A_C"/>
    <property type="match status" value="1"/>
</dbReference>
<dbReference type="InterPro" id="IPR049517">
    <property type="entry name" value="ACX-like_C"/>
</dbReference>
<dbReference type="RefSeq" id="WP_112285568.1">
    <property type="nucleotide sequence ID" value="NZ_MASW01000007.1"/>
</dbReference>
<gene>
    <name evidence="4" type="ORF">BAY60_29510</name>
</gene>
<dbReference type="EMBL" id="MASW01000007">
    <property type="protein sequence ID" value="PXY19660.1"/>
    <property type="molecule type" value="Genomic_DNA"/>
</dbReference>
<proteinExistence type="predicted"/>
<organism evidence="4 5">
    <name type="scientific">Prauserella muralis</name>
    <dbReference type="NCBI Taxonomy" id="588067"/>
    <lineage>
        <taxon>Bacteria</taxon>
        <taxon>Bacillati</taxon>
        <taxon>Actinomycetota</taxon>
        <taxon>Actinomycetes</taxon>
        <taxon>Pseudonocardiales</taxon>
        <taxon>Pseudonocardiaceae</taxon>
        <taxon>Prauserella</taxon>
    </lineage>
</organism>
<protein>
    <submittedName>
        <fullName evidence="4">5-oxoprolinase</fullName>
    </submittedName>
</protein>
<sequence length="697" mass="73391">MRIATDMGGTFTDLIVERGDSGVRLYKSPTTPNEPLVGVFNAIQLAADDFGQTMSELLAGTDTFVHGTTRSLNAVVTGQTARTALLTTEGHPDILLFREGGRGAPFDFTRSYPRPWVPRDRTFEVPGRIAADGSEVRPLDEEAVKTIVERLREGEIEAVAVCLLWSVVNPAHEARVGELLAELAPGLPVTLSHEINPIVREYRRACSTVLDASLKPLMGAYLRALQGSLESRGFRGRLLINTSAGGVQDALDVAAAPIHTINSGPAMAPVAGRYYAGRDAGNAVAIVADTGGTTYDVSVVRDGRIPVTQEAWIGERHAGQLTGFPGVDIRSVGAGGGSIAWVDAGGMLRVGPQSAGSEPGPVCYSRGGTEPTVTDACLALGYLDGDYFLGGRMKLDVEGARRAVTRISGALGLTVEEAAAAILELATEHMVGAIEEITLNQGISAQDAVLVGGGGAAGFNAVAIARRLGCDTVVVPALGAVLSAAGALMSDLSAEWARTLRTSTDDFTYDDVNAVLAELQGECAAFADGPGANAISTTVELVAEARYPSQVWELEVPLRVATFAERADVEQLRSDFHRVHREIFAIDDSRSPVEIVGWRARVRCRMHDRGLLPDASGSADRALAHRPVYLRALGAVDVPVVPLALLSTTDPVPGPLIVESPVTTIVVNPGASAVRTATGSVLVRLDKSVPSPTRARR</sequence>
<dbReference type="Pfam" id="PF05378">
    <property type="entry name" value="Hydant_A_N"/>
    <property type="match status" value="1"/>
</dbReference>
<dbReference type="PANTHER" id="PTHR11365:SF23">
    <property type="entry name" value="HYPOTHETICAL 5-OXOPROLINASE (EUROFUNG)-RELATED"/>
    <property type="match status" value="1"/>
</dbReference>
<dbReference type="InterPro" id="IPR045079">
    <property type="entry name" value="Oxoprolinase-like"/>
</dbReference>
<evidence type="ECO:0000259" key="2">
    <source>
        <dbReference type="Pfam" id="PF05378"/>
    </source>
</evidence>
<dbReference type="InterPro" id="IPR002821">
    <property type="entry name" value="Hydantoinase_A"/>
</dbReference>
<dbReference type="InterPro" id="IPR043129">
    <property type="entry name" value="ATPase_NBD"/>
</dbReference>
<name>A0A2V4AJ80_9PSEU</name>
<accession>A0A2V4AJ80</accession>
<feature type="domain" description="Hydantoinase/oxoprolinase N-terminal" evidence="2">
    <location>
        <begin position="2"/>
        <end position="182"/>
    </location>
</feature>
<dbReference type="InterPro" id="IPR008040">
    <property type="entry name" value="Hydant_A_N"/>
</dbReference>
<reference evidence="4 5" key="1">
    <citation type="submission" date="2016-07" db="EMBL/GenBank/DDBJ databases">
        <title>Draft genome sequence of Prauserella muralis DSM 45305, isolated from a mould-covered wall in an indoor environment.</title>
        <authorList>
            <person name="Ruckert C."/>
            <person name="Albersmeier A."/>
            <person name="Jiang C.-L."/>
            <person name="Jiang Y."/>
            <person name="Kalinowski J."/>
            <person name="Schneider O."/>
            <person name="Winkler A."/>
            <person name="Zotchev S.B."/>
        </authorList>
    </citation>
    <scope>NUCLEOTIDE SEQUENCE [LARGE SCALE GENOMIC DNA]</scope>
    <source>
        <strain evidence="4 5">DSM 45305</strain>
    </source>
</reference>
<evidence type="ECO:0000259" key="1">
    <source>
        <dbReference type="Pfam" id="PF01968"/>
    </source>
</evidence>
<dbReference type="SUPFAM" id="SSF53067">
    <property type="entry name" value="Actin-like ATPase domain"/>
    <property type="match status" value="1"/>
</dbReference>
<keyword evidence="5" id="KW-1185">Reference proteome</keyword>